<feature type="non-terminal residue" evidence="1">
    <location>
        <position position="100"/>
    </location>
</feature>
<feature type="non-terminal residue" evidence="1">
    <location>
        <position position="1"/>
    </location>
</feature>
<name>A0A4P7NB90_PYROR</name>
<protein>
    <submittedName>
        <fullName evidence="1">Uncharacterized protein</fullName>
    </submittedName>
</protein>
<dbReference type="AlphaFoldDB" id="A0A4P7NB90"/>
<proteinExistence type="predicted"/>
<reference evidence="1 2" key="1">
    <citation type="journal article" date="2019" name="Mol. Biol. Evol.">
        <title>Blast fungal genomes show frequent chromosomal changes, gene gains and losses, and effector gene turnover.</title>
        <authorList>
            <person name="Gomez Luciano L.B."/>
            <person name="Jason Tsai I."/>
            <person name="Chuma I."/>
            <person name="Tosa Y."/>
            <person name="Chen Y.H."/>
            <person name="Li J.Y."/>
            <person name="Li M.Y."/>
            <person name="Jade Lu M.Y."/>
            <person name="Nakayashiki H."/>
            <person name="Li W.H."/>
        </authorList>
    </citation>
    <scope>NUCLEOTIDE SEQUENCE [LARGE SCALE GENOMIC DNA]</scope>
    <source>
        <strain evidence="1">MZ5-1-6</strain>
    </source>
</reference>
<dbReference type="Proteomes" id="UP000294847">
    <property type="component" value="Chromosome 3"/>
</dbReference>
<accession>A0A4P7NB90</accession>
<organism evidence="1 2">
    <name type="scientific">Pyricularia oryzae</name>
    <name type="common">Rice blast fungus</name>
    <name type="synonym">Magnaporthe oryzae</name>
    <dbReference type="NCBI Taxonomy" id="318829"/>
    <lineage>
        <taxon>Eukaryota</taxon>
        <taxon>Fungi</taxon>
        <taxon>Dikarya</taxon>
        <taxon>Ascomycota</taxon>
        <taxon>Pezizomycotina</taxon>
        <taxon>Sordariomycetes</taxon>
        <taxon>Sordariomycetidae</taxon>
        <taxon>Magnaporthales</taxon>
        <taxon>Pyriculariaceae</taxon>
        <taxon>Pyricularia</taxon>
    </lineage>
</organism>
<dbReference type="EMBL" id="CP034206">
    <property type="protein sequence ID" value="QBZ58346.1"/>
    <property type="molecule type" value="Genomic_DNA"/>
</dbReference>
<evidence type="ECO:0000313" key="1">
    <source>
        <dbReference type="EMBL" id="QBZ58346.1"/>
    </source>
</evidence>
<sequence>QNAQSLSSAGLYFLTCLPNWGFAGDTFPADGDLIWYASFNEERFVHRDTKTSIQPPGPILREKQRFNKPAKTPSIPLGQPTASLVGDASFVCQESEKIPV</sequence>
<evidence type="ECO:0000313" key="2">
    <source>
        <dbReference type="Proteomes" id="UP000294847"/>
    </source>
</evidence>
<gene>
    <name evidence="1" type="ORF">PoMZ_03298</name>
</gene>